<protein>
    <recommendedName>
        <fullName evidence="3">DDE Tnp4 domain-containing protein</fullName>
    </recommendedName>
</protein>
<evidence type="ECO:0008006" key="3">
    <source>
        <dbReference type="Google" id="ProtNLM"/>
    </source>
</evidence>
<comment type="caution">
    <text evidence="1">The sequence shown here is derived from an EMBL/GenBank/DDBJ whole genome shotgun (WGS) entry which is preliminary data.</text>
</comment>
<accession>A0A1E3JBB3</accession>
<sequence>MPTAKDGPHPVLADYSPSVFQHACGAFGRTHVYVKVIQSSKKAYITGRKDLPTMNVFSTCNFNFDFISIFADVKGLSHDSRVLSMAKLQGPLARHKPLVLRT</sequence>
<organism evidence="1 2">
    <name type="scientific">Cryptococcus amylolentus CBS 6273</name>
    <dbReference type="NCBI Taxonomy" id="1296118"/>
    <lineage>
        <taxon>Eukaryota</taxon>
        <taxon>Fungi</taxon>
        <taxon>Dikarya</taxon>
        <taxon>Basidiomycota</taxon>
        <taxon>Agaricomycotina</taxon>
        <taxon>Tremellomycetes</taxon>
        <taxon>Tremellales</taxon>
        <taxon>Cryptococcaceae</taxon>
        <taxon>Cryptococcus</taxon>
    </lineage>
</organism>
<dbReference type="Proteomes" id="UP000095149">
    <property type="component" value="Unassembled WGS sequence"/>
</dbReference>
<evidence type="ECO:0000313" key="1">
    <source>
        <dbReference type="EMBL" id="ODN98132.1"/>
    </source>
</evidence>
<reference evidence="1 2" key="1">
    <citation type="submission" date="2016-06" db="EMBL/GenBank/DDBJ databases">
        <title>Evolution of pathogenesis and genome organization in the Tremellales.</title>
        <authorList>
            <person name="Cuomo C."/>
            <person name="Litvintseva A."/>
            <person name="Heitman J."/>
            <person name="Chen Y."/>
            <person name="Sun S."/>
            <person name="Springer D."/>
            <person name="Dromer F."/>
            <person name="Young S."/>
            <person name="Zeng Q."/>
            <person name="Chapman S."/>
            <person name="Gujja S."/>
            <person name="Saif S."/>
            <person name="Birren B."/>
        </authorList>
    </citation>
    <scope>NUCLEOTIDE SEQUENCE [LARGE SCALE GENOMIC DNA]</scope>
    <source>
        <strain evidence="1 2">CBS 6273</strain>
    </source>
</reference>
<dbReference type="AlphaFoldDB" id="A0A1E3JBB3"/>
<proteinExistence type="predicted"/>
<dbReference type="EMBL" id="MEKH01000013">
    <property type="protein sequence ID" value="ODN98132.1"/>
    <property type="molecule type" value="Genomic_DNA"/>
</dbReference>
<name>A0A1E3JBB3_9TREE</name>
<gene>
    <name evidence="1" type="ORF">I350_07775</name>
</gene>
<evidence type="ECO:0000313" key="2">
    <source>
        <dbReference type="Proteomes" id="UP000095149"/>
    </source>
</evidence>